<dbReference type="Pfam" id="PF00370">
    <property type="entry name" value="FGGY_N"/>
    <property type="match status" value="1"/>
</dbReference>
<dbReference type="SUPFAM" id="SSF53067">
    <property type="entry name" value="Actin-like ATPase domain"/>
    <property type="match status" value="2"/>
</dbReference>
<name>A0A840SNV3_9RHOB</name>
<protein>
    <submittedName>
        <fullName evidence="6">Xylulokinase</fullName>
        <ecNumber evidence="6">2.7.1.17</ecNumber>
    </submittedName>
</protein>
<keyword evidence="3 6" id="KW-0418">Kinase</keyword>
<dbReference type="PANTHER" id="PTHR43095:SF5">
    <property type="entry name" value="XYLULOSE KINASE"/>
    <property type="match status" value="1"/>
</dbReference>
<dbReference type="InterPro" id="IPR043129">
    <property type="entry name" value="ATPase_NBD"/>
</dbReference>
<dbReference type="InterPro" id="IPR018485">
    <property type="entry name" value="FGGY_C"/>
</dbReference>
<dbReference type="RefSeq" id="WP_184147897.1">
    <property type="nucleotide sequence ID" value="NZ_JACHFM010000001.1"/>
</dbReference>
<dbReference type="Proteomes" id="UP000549457">
    <property type="component" value="Unassembled WGS sequence"/>
</dbReference>
<organism evidence="6 7">
    <name type="scientific">Amaricoccus macauensis</name>
    <dbReference type="NCBI Taxonomy" id="57001"/>
    <lineage>
        <taxon>Bacteria</taxon>
        <taxon>Pseudomonadati</taxon>
        <taxon>Pseudomonadota</taxon>
        <taxon>Alphaproteobacteria</taxon>
        <taxon>Rhodobacterales</taxon>
        <taxon>Paracoccaceae</taxon>
        <taxon>Amaricoccus</taxon>
    </lineage>
</organism>
<keyword evidence="7" id="KW-1185">Reference proteome</keyword>
<keyword evidence="2 6" id="KW-0808">Transferase</keyword>
<dbReference type="InterPro" id="IPR018484">
    <property type="entry name" value="FGGY_N"/>
</dbReference>
<gene>
    <name evidence="6" type="ORF">HNP73_001467</name>
</gene>
<evidence type="ECO:0000313" key="6">
    <source>
        <dbReference type="EMBL" id="MBB5221546.1"/>
    </source>
</evidence>
<evidence type="ECO:0000256" key="1">
    <source>
        <dbReference type="ARBA" id="ARBA00009156"/>
    </source>
</evidence>
<feature type="domain" description="Carbohydrate kinase FGGY C-terminal" evidence="5">
    <location>
        <begin position="336"/>
        <end position="405"/>
    </location>
</feature>
<dbReference type="CDD" id="cd07773">
    <property type="entry name" value="ASKHA_NBD_FGGY_FK"/>
    <property type="match status" value="1"/>
</dbReference>
<evidence type="ECO:0000256" key="3">
    <source>
        <dbReference type="ARBA" id="ARBA00022777"/>
    </source>
</evidence>
<dbReference type="GO" id="GO:0004856">
    <property type="term" value="F:D-xylulokinase activity"/>
    <property type="evidence" value="ECO:0007669"/>
    <property type="project" value="UniProtKB-EC"/>
</dbReference>
<accession>A0A840SNV3</accession>
<dbReference type="Gene3D" id="3.30.420.40">
    <property type="match status" value="2"/>
</dbReference>
<evidence type="ECO:0000313" key="7">
    <source>
        <dbReference type="Proteomes" id="UP000549457"/>
    </source>
</evidence>
<evidence type="ECO:0000259" key="5">
    <source>
        <dbReference type="Pfam" id="PF02782"/>
    </source>
</evidence>
<reference evidence="6 7" key="1">
    <citation type="submission" date="2020-08" db="EMBL/GenBank/DDBJ databases">
        <title>Genomic Encyclopedia of Type Strains, Phase IV (KMG-IV): sequencing the most valuable type-strain genomes for metagenomic binning, comparative biology and taxonomic classification.</title>
        <authorList>
            <person name="Goeker M."/>
        </authorList>
    </citation>
    <scope>NUCLEOTIDE SEQUENCE [LARGE SCALE GENOMIC DNA]</scope>
    <source>
        <strain evidence="6 7">DSM 101730</strain>
    </source>
</reference>
<dbReference type="InterPro" id="IPR000577">
    <property type="entry name" value="Carb_kinase_FGGY"/>
</dbReference>
<sequence>MLVCGIDIGTTNLKVALFEDGRLRWIGTAATPRTRDEFGPVVDAAALVREIEAMLTRGWREVGGGAPIAAISATGVGEDGLCVDAKLTPLGPALPWFDLRARTEADDLAAGDAATPRAGIVIDPTRTASKWLWTARHRPDEIAAARSWIALADYPLARWAGAAFMSDTLASRTGCYDAGAGAWIAPLLDASAAPPLPPVVTAGTVIGTVRSLELLRSGAVDDSTLLVAGGHDHPVAAHAIHRLAPDARVDSLGTANVVCGNAPRFDVVAFDPLLSFMASTEGPGQLACVGVFDFTGTVNRFTGGMDAVRRVLDLPVMPGAPAPLPTPPFGSERQLLEWATLNARRMLERLDQYGVPQGPIFATGGWSRSRALLELRASIYGAPIRAPEEKELSVRGAALLATAAAGGEASFETAVAVVEPNEAWRRHYTVIFADVTD</sequence>
<dbReference type="Pfam" id="PF02782">
    <property type="entry name" value="FGGY_C"/>
    <property type="match status" value="1"/>
</dbReference>
<feature type="domain" description="Carbohydrate kinase FGGY N-terminal" evidence="4">
    <location>
        <begin position="3"/>
        <end position="237"/>
    </location>
</feature>
<dbReference type="EC" id="2.7.1.17" evidence="6"/>
<evidence type="ECO:0000259" key="4">
    <source>
        <dbReference type="Pfam" id="PF00370"/>
    </source>
</evidence>
<dbReference type="InterPro" id="IPR050406">
    <property type="entry name" value="FGGY_Carb_Kinase"/>
</dbReference>
<proteinExistence type="inferred from homology"/>
<comment type="caution">
    <text evidence="6">The sequence shown here is derived from an EMBL/GenBank/DDBJ whole genome shotgun (WGS) entry which is preliminary data.</text>
</comment>
<dbReference type="PIRSF" id="PIRSF000538">
    <property type="entry name" value="GlpK"/>
    <property type="match status" value="1"/>
</dbReference>
<dbReference type="EMBL" id="JACHFM010000001">
    <property type="protein sequence ID" value="MBB5221546.1"/>
    <property type="molecule type" value="Genomic_DNA"/>
</dbReference>
<dbReference type="PANTHER" id="PTHR43095">
    <property type="entry name" value="SUGAR KINASE"/>
    <property type="match status" value="1"/>
</dbReference>
<comment type="similarity">
    <text evidence="1">Belongs to the FGGY kinase family.</text>
</comment>
<dbReference type="AlphaFoldDB" id="A0A840SNV3"/>
<evidence type="ECO:0000256" key="2">
    <source>
        <dbReference type="ARBA" id="ARBA00022679"/>
    </source>
</evidence>